<evidence type="ECO:0000256" key="1">
    <source>
        <dbReference type="SAM" id="SignalP"/>
    </source>
</evidence>
<protein>
    <submittedName>
        <fullName evidence="2">ABC transporter substrate-binding protein</fullName>
    </submittedName>
</protein>
<dbReference type="Gene3D" id="3.40.190.10">
    <property type="entry name" value="Periplasmic binding protein-like II"/>
    <property type="match status" value="1"/>
</dbReference>
<gene>
    <name evidence="2" type="ORF">Microterr_02820</name>
</gene>
<dbReference type="PROSITE" id="PS51257">
    <property type="entry name" value="PROKAR_LIPOPROTEIN"/>
    <property type="match status" value="1"/>
</dbReference>
<organism evidence="2 3">
    <name type="scientific">Microbacterium terricola</name>
    <dbReference type="NCBI Taxonomy" id="344163"/>
    <lineage>
        <taxon>Bacteria</taxon>
        <taxon>Bacillati</taxon>
        <taxon>Actinomycetota</taxon>
        <taxon>Actinomycetes</taxon>
        <taxon>Micrococcales</taxon>
        <taxon>Microbacteriaceae</taxon>
        <taxon>Microbacterium</taxon>
    </lineage>
</organism>
<proteinExistence type="predicted"/>
<reference evidence="2 3" key="1">
    <citation type="submission" date="2022-12" db="EMBL/GenBank/DDBJ databases">
        <title>Microbacterium terricola strain KV-448 chromosome, complete genome.</title>
        <authorList>
            <person name="Oshima T."/>
            <person name="Moriya T."/>
            <person name="Bessho Y."/>
        </authorList>
    </citation>
    <scope>NUCLEOTIDE SEQUENCE [LARGE SCALE GENOMIC DNA]</scope>
    <source>
        <strain evidence="2 3">KV-448</strain>
    </source>
</reference>
<feature type="chain" id="PRO_5047395061" evidence="1">
    <location>
        <begin position="28"/>
        <end position="163"/>
    </location>
</feature>
<evidence type="ECO:0000313" key="2">
    <source>
        <dbReference type="EMBL" id="BDV29622.1"/>
    </source>
</evidence>
<dbReference type="SUPFAM" id="SSF53850">
    <property type="entry name" value="Periplasmic binding protein-like II"/>
    <property type="match status" value="1"/>
</dbReference>
<keyword evidence="3" id="KW-1185">Reference proteome</keyword>
<name>A0ABM8DVH6_9MICO</name>
<feature type="signal peptide" evidence="1">
    <location>
        <begin position="1"/>
        <end position="27"/>
    </location>
</feature>
<dbReference type="EMBL" id="AP027141">
    <property type="protein sequence ID" value="BDV29622.1"/>
    <property type="molecule type" value="Genomic_DNA"/>
</dbReference>
<dbReference type="Proteomes" id="UP001317779">
    <property type="component" value="Chromosome"/>
</dbReference>
<keyword evidence="1" id="KW-0732">Signal</keyword>
<accession>A0ABM8DVH6</accession>
<dbReference type="RefSeq" id="WP_263796566.1">
    <property type="nucleotide sequence ID" value="NZ_AP027141.1"/>
</dbReference>
<evidence type="ECO:0000313" key="3">
    <source>
        <dbReference type="Proteomes" id="UP001317779"/>
    </source>
</evidence>
<sequence>MRPPRARAVTRTTAAALTMLLAAGLTGCGLTIPTDPDGTLGRITDGMLRAGASPSAGLVTVEGDEVSGPLADLVEGFAREHGAEVTWIVDSEEDLVDDLADGELDLAVGGMTDATPWTTLVSVTRGYPGIPGADGAPVVMLLPLGENALQSALETYLDQEVGG</sequence>